<dbReference type="GeneID" id="77254776"/>
<dbReference type="Gene3D" id="3.20.100.30">
    <property type="entry name" value="VTC, catalytic tunnel domain"/>
    <property type="match status" value="1"/>
</dbReference>
<dbReference type="STRING" id="1420917.AU15_17410"/>
<feature type="domain" description="VTC" evidence="1">
    <location>
        <begin position="26"/>
        <end position="228"/>
    </location>
</feature>
<organism evidence="2 3">
    <name type="scientific">Marinobacter salarius</name>
    <dbReference type="NCBI Taxonomy" id="1420917"/>
    <lineage>
        <taxon>Bacteria</taxon>
        <taxon>Pseudomonadati</taxon>
        <taxon>Pseudomonadota</taxon>
        <taxon>Gammaproteobacteria</taxon>
        <taxon>Pseudomonadales</taxon>
        <taxon>Marinobacteraceae</taxon>
        <taxon>Marinobacter</taxon>
    </lineage>
</organism>
<dbReference type="EMBL" id="CP020931">
    <property type="protein sequence ID" value="ARM82885.1"/>
    <property type="molecule type" value="Genomic_DNA"/>
</dbReference>
<evidence type="ECO:0000313" key="2">
    <source>
        <dbReference type="EMBL" id="ARM82885.1"/>
    </source>
</evidence>
<evidence type="ECO:0000259" key="1">
    <source>
        <dbReference type="Pfam" id="PF09359"/>
    </source>
</evidence>
<gene>
    <name evidence="2" type="ORF">MARSALSMR5_00788</name>
</gene>
<dbReference type="CDD" id="cd07750">
    <property type="entry name" value="PolyPPase_VTC_like"/>
    <property type="match status" value="1"/>
</dbReference>
<reference evidence="2 3" key="1">
    <citation type="submission" date="2017-04" db="EMBL/GenBank/DDBJ databases">
        <title>Genome Sequence of Marinobacter salarius strain SMR5 Isolated from a culture of the Diatom Skeletonema marinoi.</title>
        <authorList>
            <person name="Topel M."/>
            <person name="Pinder M.I.M."/>
            <person name="Johansson O.N."/>
            <person name="Kourtchenko O."/>
            <person name="Godhe A."/>
            <person name="Clarke A.K."/>
        </authorList>
    </citation>
    <scope>NUCLEOTIDE SEQUENCE [LARGE SCALE GENOMIC DNA]</scope>
    <source>
        <strain evidence="2 3">SMR5</strain>
    </source>
</reference>
<dbReference type="InterPro" id="IPR042267">
    <property type="entry name" value="VTC_sf"/>
</dbReference>
<dbReference type="Proteomes" id="UP000193100">
    <property type="component" value="Chromosome"/>
</dbReference>
<name>A0A1W6K624_9GAMM</name>
<dbReference type="GO" id="GO:0006799">
    <property type="term" value="P:polyphosphate biosynthetic process"/>
    <property type="evidence" value="ECO:0007669"/>
    <property type="project" value="UniProtKB-ARBA"/>
</dbReference>
<proteinExistence type="predicted"/>
<dbReference type="InterPro" id="IPR018966">
    <property type="entry name" value="VTC_domain"/>
</dbReference>
<sequence>MVSCFSLNAFESHSLADQSSSALMDRVDTKYLIDAAELNQCLAELTAEYTVLEMNGCRGMAYDTLYFDTPGRQLYLDHHNGKLNRVKVRTRHYRATGERFLEVKVKTNKLRTSKQRMVLTGAEPDARTLRHFLQEQLGLPATRMLPALFVHYHRITLLSRTGHERVTVDTDIYFEHSGEHQRIGLPGVVLVEVKSLRHQRRSPVLDILKRMGHRPVSFSKYCIGTALLCRGRIKANRFKPVLSKLDALRAPREYRYFKESSWNLQLMSISLSA</sequence>
<dbReference type="RefSeq" id="WP_085678966.1">
    <property type="nucleotide sequence ID" value="NZ_CP020931.1"/>
</dbReference>
<protein>
    <submittedName>
        <fullName evidence="2">VTC domain protein</fullName>
    </submittedName>
</protein>
<accession>A0A1W6K624</accession>
<evidence type="ECO:0000313" key="3">
    <source>
        <dbReference type="Proteomes" id="UP000193100"/>
    </source>
</evidence>
<dbReference type="AlphaFoldDB" id="A0A1W6K624"/>
<dbReference type="Pfam" id="PF09359">
    <property type="entry name" value="VTC"/>
    <property type="match status" value="1"/>
</dbReference>